<accession>A0A1H9UZ31</accession>
<evidence type="ECO:0000313" key="3">
    <source>
        <dbReference type="EMBL" id="SES14283.1"/>
    </source>
</evidence>
<sequence length="357" mass="38637">MQHFPAIIIGAGQAGLATAYYLRRQGIEPVLIDAQTGPGGAWQQYWDSLTLFSNAGFSNLPGMPMPAYDGYPPRDHVVEYFAAWEDRYEFDIRRPYVVDVVDFVDHGEVAGFSSVVDFGDHVDHGGGASHFTVHAAPADDFSELTPLELTTNNVVVATGTWTSPFVPSVPGTLEGQFWHSANYPGKDTFRGTKVAVVGGGNSGAQIAAELSEVAEVVWLTRHKPRWMPDNIDGADLFKRNRQRYLAIAKGEQDPGGVENLGDIVMVPEVKRARDSGRLNARPMVDSLDELDGVNHLIWCTGFRPSWGPVRHLLDGAAPTVEGLFLVGYSEANGPGADTIMGVGPFAKQTAAAIAQRC</sequence>
<gene>
    <name evidence="3" type="ORF">SAMN05661109_01989</name>
</gene>
<evidence type="ECO:0000313" key="4">
    <source>
        <dbReference type="Proteomes" id="UP000198929"/>
    </source>
</evidence>
<dbReference type="InterPro" id="IPR036188">
    <property type="entry name" value="FAD/NAD-bd_sf"/>
</dbReference>
<dbReference type="InterPro" id="IPR023753">
    <property type="entry name" value="FAD/NAD-binding_dom"/>
</dbReference>
<dbReference type="SUPFAM" id="SSF51905">
    <property type="entry name" value="FAD/NAD(P)-binding domain"/>
    <property type="match status" value="1"/>
</dbReference>
<dbReference type="PRINTS" id="PR00368">
    <property type="entry name" value="FADPNR"/>
</dbReference>
<dbReference type="Proteomes" id="UP000198929">
    <property type="component" value="Unassembled WGS sequence"/>
</dbReference>
<name>A0A1H9UZ31_9CORY</name>
<dbReference type="PANTHER" id="PTHR43539:SF78">
    <property type="entry name" value="FLAVIN-CONTAINING MONOOXYGENASE"/>
    <property type="match status" value="1"/>
</dbReference>
<reference evidence="4" key="1">
    <citation type="submission" date="2016-10" db="EMBL/GenBank/DDBJ databases">
        <authorList>
            <person name="Varghese N."/>
            <person name="Submissions S."/>
        </authorList>
    </citation>
    <scope>NUCLEOTIDE SEQUENCE [LARGE SCALE GENOMIC DNA]</scope>
    <source>
        <strain evidence="4">DSM 20524</strain>
    </source>
</reference>
<proteinExistence type="predicted"/>
<organism evidence="3 4">
    <name type="scientific">Corynebacterium cystitidis DSM 20524</name>
    <dbReference type="NCBI Taxonomy" id="1121357"/>
    <lineage>
        <taxon>Bacteria</taxon>
        <taxon>Bacillati</taxon>
        <taxon>Actinomycetota</taxon>
        <taxon>Actinomycetes</taxon>
        <taxon>Mycobacteriales</taxon>
        <taxon>Corynebacteriaceae</taxon>
        <taxon>Corynebacterium</taxon>
    </lineage>
</organism>
<keyword evidence="4" id="KW-1185">Reference proteome</keyword>
<evidence type="ECO:0000256" key="1">
    <source>
        <dbReference type="ARBA" id="ARBA00023002"/>
    </source>
</evidence>
<evidence type="ECO:0000259" key="2">
    <source>
        <dbReference type="Pfam" id="PF07992"/>
    </source>
</evidence>
<dbReference type="GO" id="GO:0004497">
    <property type="term" value="F:monooxygenase activity"/>
    <property type="evidence" value="ECO:0007669"/>
    <property type="project" value="TreeGrafter"/>
</dbReference>
<feature type="domain" description="FAD/NAD(P)-binding" evidence="2">
    <location>
        <begin position="7"/>
        <end position="229"/>
    </location>
</feature>
<dbReference type="EMBL" id="FOGQ01000009">
    <property type="protein sequence ID" value="SES14283.1"/>
    <property type="molecule type" value="Genomic_DNA"/>
</dbReference>
<dbReference type="InterPro" id="IPR050982">
    <property type="entry name" value="Auxin_biosynth/cation_transpt"/>
</dbReference>
<protein>
    <submittedName>
        <fullName evidence="3">Pyridine nucleotide-disulphide oxidoreductase</fullName>
    </submittedName>
</protein>
<dbReference type="GO" id="GO:0050660">
    <property type="term" value="F:flavin adenine dinucleotide binding"/>
    <property type="evidence" value="ECO:0007669"/>
    <property type="project" value="TreeGrafter"/>
</dbReference>
<dbReference type="Gene3D" id="3.50.50.60">
    <property type="entry name" value="FAD/NAD(P)-binding domain"/>
    <property type="match status" value="1"/>
</dbReference>
<keyword evidence="1" id="KW-0560">Oxidoreductase</keyword>
<dbReference type="PRINTS" id="PR00411">
    <property type="entry name" value="PNDRDTASEI"/>
</dbReference>
<dbReference type="PANTHER" id="PTHR43539">
    <property type="entry name" value="FLAVIN-BINDING MONOOXYGENASE-LIKE PROTEIN (AFU_ORTHOLOGUE AFUA_4G09220)"/>
    <property type="match status" value="1"/>
</dbReference>
<dbReference type="RefSeq" id="WP_092259723.1">
    <property type="nucleotide sequence ID" value="NZ_CP047199.1"/>
</dbReference>
<dbReference type="AlphaFoldDB" id="A0A1H9UZ31"/>
<dbReference type="Pfam" id="PF07992">
    <property type="entry name" value="Pyr_redox_2"/>
    <property type="match status" value="1"/>
</dbReference>
<dbReference type="STRING" id="1121357.SAMN05661109_01989"/>